<dbReference type="Proteomes" id="UP001596114">
    <property type="component" value="Unassembled WGS sequence"/>
</dbReference>
<organism evidence="1 2">
    <name type="scientific">Rhodanobacter ginsengisoli</name>
    <dbReference type="NCBI Taxonomy" id="418646"/>
    <lineage>
        <taxon>Bacteria</taxon>
        <taxon>Pseudomonadati</taxon>
        <taxon>Pseudomonadota</taxon>
        <taxon>Gammaproteobacteria</taxon>
        <taxon>Lysobacterales</taxon>
        <taxon>Rhodanobacteraceae</taxon>
        <taxon>Rhodanobacter</taxon>
    </lineage>
</organism>
<reference evidence="2" key="1">
    <citation type="journal article" date="2019" name="Int. J. Syst. Evol. Microbiol.">
        <title>The Global Catalogue of Microorganisms (GCM) 10K type strain sequencing project: providing services to taxonomists for standard genome sequencing and annotation.</title>
        <authorList>
            <consortium name="The Broad Institute Genomics Platform"/>
            <consortium name="The Broad Institute Genome Sequencing Center for Infectious Disease"/>
            <person name="Wu L."/>
            <person name="Ma J."/>
        </authorList>
    </citation>
    <scope>NUCLEOTIDE SEQUENCE [LARGE SCALE GENOMIC DNA]</scope>
    <source>
        <strain evidence="2">CGMCC 1.16619</strain>
    </source>
</reference>
<evidence type="ECO:0000313" key="1">
    <source>
        <dbReference type="EMBL" id="MFC5526176.1"/>
    </source>
</evidence>
<protein>
    <recommendedName>
        <fullName evidence="3">Rho termination factor N-terminal domain-containing protein</fullName>
    </recommendedName>
</protein>
<comment type="caution">
    <text evidence="1">The sequence shown here is derived from an EMBL/GenBank/DDBJ whole genome shotgun (WGS) entry which is preliminary data.</text>
</comment>
<dbReference type="RefSeq" id="WP_377319719.1">
    <property type="nucleotide sequence ID" value="NZ_JBHSNF010000002.1"/>
</dbReference>
<accession>A0ABW0QMI3</accession>
<gene>
    <name evidence="1" type="ORF">ACFPPA_10520</name>
</gene>
<dbReference type="EMBL" id="JBHSNF010000002">
    <property type="protein sequence ID" value="MFC5526176.1"/>
    <property type="molecule type" value="Genomic_DNA"/>
</dbReference>
<name>A0ABW0QMI3_9GAMM</name>
<proteinExistence type="predicted"/>
<evidence type="ECO:0008006" key="3">
    <source>
        <dbReference type="Google" id="ProtNLM"/>
    </source>
</evidence>
<keyword evidence="2" id="KW-1185">Reference proteome</keyword>
<evidence type="ECO:0000313" key="2">
    <source>
        <dbReference type="Proteomes" id="UP001596114"/>
    </source>
</evidence>
<sequence length="133" mass="14840">MINVEKLIEWLGVEGAIAGLDGSDLTISELLEACQRESPPHSKMKRRDVVKWIVEEVRSLQTKGPDELMAMDADSLRDYFISIRASRDEILGLLAALDIRPGSVARRNLTEFAAREISDIGMYRRVARGGKSP</sequence>